<sequence length="782" mass="88400">SEASGIQRELRNEAITTPLFTMQAFLSLPSDLVILLISDNTHRTLHRGRCKSFTAKANIAPDASRTISIEKRVSSLALVVYNTKYNLLYCLLGFIGCVLLVPSLSIRGLRIVCYAMMLLDVCFHPTLSNALLAIEQNRDSLMQTFYLICVVVYIYTAIGYMLFHEHYGVLDEANTGCRTLMECVITHFNQGLREDIASVMHIISWQTNPTISVLRLLFDVSYWLVICVLLLNIIGGIIIDAFSQLRDHRSSIEKDMESNCFICGIDSLEFQRHSQGFDHHVRHEHNMWQYMFYRQHLYEKSAQDYTGQESYVASVLTSGETAYYPILMEMQQHTASPYVPPMVPAGPVSPVNNRKRNEDTSTLPSDCGCFLKQMTFGNAARCCFNMEPNTIFLNAASFGFAPKPVLAAQAYFVNRMEMNPDRFYRRELPVLLRKSAERLADFVNADSEDVVFVPNISHGVNSVLRSLDLQDGDEVLCMSTTYPGVFNTLRHICYMTQEVVELKVVDVRLPIPSYESLIDQIAAAVTPNTRVAVLDHITSSGGLVLPLEKLIPLLRSRGVYTLIDGANAPGQIPLNLRELRPDFYVGTTNKWLFGSKSSSFLYVDREHQTIVRPVVTSLGYNQGFLEEFAVQGTKDESNYLTIATSLDFYESLGFARVFAHNKGLIDWASSYLATLWHTEPLLPPWQRSPFVSAIRLPIAWPTKPNNEPLTADEMLQVCEFVIDILMDQCQLVTKVLPIQGKMYIRISAQIYTERTDFERLGSAIQGMTSCSSFIQKFSEMHV</sequence>
<dbReference type="Pfam" id="PF00266">
    <property type="entry name" value="Aminotran_5"/>
    <property type="match status" value="1"/>
</dbReference>
<evidence type="ECO:0000256" key="4">
    <source>
        <dbReference type="ARBA" id="ARBA00022989"/>
    </source>
</evidence>
<comment type="caution">
    <text evidence="9">The sequence shown here is derived from an EMBL/GenBank/DDBJ whole genome shotgun (WGS) entry which is preliminary data.</text>
</comment>
<accession>A0A1V9ZW02</accession>
<dbReference type="GO" id="GO:0016020">
    <property type="term" value="C:membrane"/>
    <property type="evidence" value="ECO:0007669"/>
    <property type="project" value="UniProtKB-SubCell"/>
</dbReference>
<feature type="transmembrane region" description="Helical" evidence="6">
    <location>
        <begin position="144"/>
        <end position="163"/>
    </location>
</feature>
<keyword evidence="10" id="KW-1185">Reference proteome</keyword>
<dbReference type="Gene3D" id="3.90.1150.10">
    <property type="entry name" value="Aspartate Aminotransferase, domain 1"/>
    <property type="match status" value="1"/>
</dbReference>
<gene>
    <name evidence="9" type="ORF">THRCLA_05403</name>
</gene>
<proteinExistence type="predicted"/>
<evidence type="ECO:0000259" key="8">
    <source>
        <dbReference type="Pfam" id="PF00520"/>
    </source>
</evidence>
<dbReference type="InterPro" id="IPR015424">
    <property type="entry name" value="PyrdxlP-dep_Trfase"/>
</dbReference>
<feature type="transmembrane region" description="Helical" evidence="6">
    <location>
        <begin position="87"/>
        <end position="105"/>
    </location>
</feature>
<evidence type="ECO:0008006" key="11">
    <source>
        <dbReference type="Google" id="ProtNLM"/>
    </source>
</evidence>
<keyword evidence="5 6" id="KW-0472">Membrane</keyword>
<dbReference type="GO" id="GO:0005216">
    <property type="term" value="F:monoatomic ion channel activity"/>
    <property type="evidence" value="ECO:0007669"/>
    <property type="project" value="InterPro"/>
</dbReference>
<dbReference type="PANTHER" id="PTHR43092:SF2">
    <property type="entry name" value="HERCYNYLCYSTEINE SULFOXIDE LYASE"/>
    <property type="match status" value="1"/>
</dbReference>
<dbReference type="PANTHER" id="PTHR43092">
    <property type="entry name" value="L-CYSTEINE DESULFHYDRASE"/>
    <property type="match status" value="1"/>
</dbReference>
<reference evidence="9 10" key="1">
    <citation type="journal article" date="2014" name="Genome Biol. Evol.">
        <title>The secreted proteins of Achlya hypogyna and Thraustotheca clavata identify the ancestral oomycete secretome and reveal gene acquisitions by horizontal gene transfer.</title>
        <authorList>
            <person name="Misner I."/>
            <person name="Blouin N."/>
            <person name="Leonard G."/>
            <person name="Richards T.A."/>
            <person name="Lane C.E."/>
        </authorList>
    </citation>
    <scope>NUCLEOTIDE SEQUENCE [LARGE SCALE GENOMIC DNA]</scope>
    <source>
        <strain evidence="9 10">ATCC 34112</strain>
    </source>
</reference>
<feature type="domain" description="Ion transport" evidence="8">
    <location>
        <begin position="86"/>
        <end position="249"/>
    </location>
</feature>
<organism evidence="9 10">
    <name type="scientific">Thraustotheca clavata</name>
    <dbReference type="NCBI Taxonomy" id="74557"/>
    <lineage>
        <taxon>Eukaryota</taxon>
        <taxon>Sar</taxon>
        <taxon>Stramenopiles</taxon>
        <taxon>Oomycota</taxon>
        <taxon>Saprolegniomycetes</taxon>
        <taxon>Saprolegniales</taxon>
        <taxon>Achlyaceae</taxon>
        <taxon>Thraustotheca</taxon>
    </lineage>
</organism>
<feature type="transmembrane region" description="Helical" evidence="6">
    <location>
        <begin position="222"/>
        <end position="242"/>
    </location>
</feature>
<dbReference type="InterPro" id="IPR015421">
    <property type="entry name" value="PyrdxlP-dep_Trfase_major"/>
</dbReference>
<evidence type="ECO:0000256" key="5">
    <source>
        <dbReference type="ARBA" id="ARBA00023136"/>
    </source>
</evidence>
<dbReference type="Proteomes" id="UP000243217">
    <property type="component" value="Unassembled WGS sequence"/>
</dbReference>
<dbReference type="InterPro" id="IPR005821">
    <property type="entry name" value="Ion_trans_dom"/>
</dbReference>
<evidence type="ECO:0000256" key="2">
    <source>
        <dbReference type="ARBA" id="ARBA00022692"/>
    </source>
</evidence>
<feature type="non-terminal residue" evidence="9">
    <location>
        <position position="1"/>
    </location>
</feature>
<evidence type="ECO:0000256" key="6">
    <source>
        <dbReference type="SAM" id="Phobius"/>
    </source>
</evidence>
<dbReference type="STRING" id="74557.A0A1V9ZW02"/>
<keyword evidence="2 6" id="KW-0812">Transmembrane</keyword>
<dbReference type="InterPro" id="IPR015422">
    <property type="entry name" value="PyrdxlP-dep_Trfase_small"/>
</dbReference>
<dbReference type="Pfam" id="PF00520">
    <property type="entry name" value="Ion_trans"/>
    <property type="match status" value="1"/>
</dbReference>
<dbReference type="AlphaFoldDB" id="A0A1V9ZW02"/>
<evidence type="ECO:0000259" key="7">
    <source>
        <dbReference type="Pfam" id="PF00266"/>
    </source>
</evidence>
<evidence type="ECO:0000256" key="1">
    <source>
        <dbReference type="ARBA" id="ARBA00004141"/>
    </source>
</evidence>
<name>A0A1V9ZW02_9STRA</name>
<evidence type="ECO:0000313" key="10">
    <source>
        <dbReference type="Proteomes" id="UP000243217"/>
    </source>
</evidence>
<evidence type="ECO:0000313" key="9">
    <source>
        <dbReference type="EMBL" id="OQS02196.1"/>
    </source>
</evidence>
<protein>
    <recommendedName>
        <fullName evidence="11">Aminotransferase class V domain-containing protein</fullName>
    </recommendedName>
</protein>
<feature type="transmembrane region" description="Helical" evidence="6">
    <location>
        <begin position="20"/>
        <end position="37"/>
    </location>
</feature>
<evidence type="ECO:0000256" key="3">
    <source>
        <dbReference type="ARBA" id="ARBA00022898"/>
    </source>
</evidence>
<dbReference type="SUPFAM" id="SSF53383">
    <property type="entry name" value="PLP-dependent transferases"/>
    <property type="match status" value="1"/>
</dbReference>
<keyword evidence="3" id="KW-0663">Pyridoxal phosphate</keyword>
<keyword evidence="4 6" id="KW-1133">Transmembrane helix</keyword>
<comment type="subcellular location">
    <subcellularLocation>
        <location evidence="1">Membrane</location>
        <topology evidence="1">Multi-pass membrane protein</topology>
    </subcellularLocation>
</comment>
<dbReference type="Gene3D" id="3.40.640.10">
    <property type="entry name" value="Type I PLP-dependent aspartate aminotransferase-like (Major domain)"/>
    <property type="match status" value="1"/>
</dbReference>
<dbReference type="Gene3D" id="1.10.287.70">
    <property type="match status" value="1"/>
</dbReference>
<dbReference type="OrthoDB" id="5978656at2759"/>
<feature type="domain" description="Aminotransferase class V" evidence="7">
    <location>
        <begin position="401"/>
        <end position="682"/>
    </location>
</feature>
<dbReference type="EMBL" id="JNBS01001196">
    <property type="protein sequence ID" value="OQS02196.1"/>
    <property type="molecule type" value="Genomic_DNA"/>
</dbReference>
<dbReference type="InterPro" id="IPR000192">
    <property type="entry name" value="Aminotrans_V_dom"/>
</dbReference>